<dbReference type="PROSITE" id="PS50937">
    <property type="entry name" value="HTH_MERR_2"/>
    <property type="match status" value="1"/>
</dbReference>
<accession>A0ABU6C7P3</accession>
<dbReference type="InterPro" id="IPR009061">
    <property type="entry name" value="DNA-bd_dom_put_sf"/>
</dbReference>
<comment type="caution">
    <text evidence="3">The sequence shown here is derived from an EMBL/GenBank/DDBJ whole genome shotgun (WGS) entry which is preliminary data.</text>
</comment>
<dbReference type="EMBL" id="JAOZYB010000062">
    <property type="protein sequence ID" value="MEB3960743.1"/>
    <property type="molecule type" value="Genomic_DNA"/>
</dbReference>
<dbReference type="Gene3D" id="1.10.1660.10">
    <property type="match status" value="1"/>
</dbReference>
<dbReference type="InterPro" id="IPR011256">
    <property type="entry name" value="Reg_factor_effector_dom_sf"/>
</dbReference>
<keyword evidence="1" id="KW-0238">DNA-binding</keyword>
<dbReference type="Gene3D" id="3.20.80.10">
    <property type="entry name" value="Regulatory factor, effector binding domain"/>
    <property type="match status" value="1"/>
</dbReference>
<sequence length="268" mass="29553">MTARLTIGEFALMTHLSKKALRHYHEVGLLEPTHTDPHTGYRHYGTDQVTQAQIIRCYRGMDMPLPEVKAALAAESAEGRNTIIAAHLTRMEDQLKETGKAVQTLRELLTGRSAQLDVEFRTTPPTRAWALTSMINLDDYYAWYADALQEIRTALPRVEPAPFGPLGGLITRELFTDETGGATLFVPMDVPPPAGTRLVEVTLPATHYAVAVHTGSREGAERVCGDLGSYIMERQIGAVGPVREHYLALEGSSPTRTEICWPVTMTAQ</sequence>
<evidence type="ECO:0000313" key="3">
    <source>
        <dbReference type="EMBL" id="MEB3960743.1"/>
    </source>
</evidence>
<proteinExistence type="predicted"/>
<feature type="domain" description="HTH merR-type" evidence="2">
    <location>
        <begin position="4"/>
        <end position="74"/>
    </location>
</feature>
<dbReference type="InterPro" id="IPR010499">
    <property type="entry name" value="AraC_E-bd"/>
</dbReference>
<dbReference type="SUPFAM" id="SSF46955">
    <property type="entry name" value="Putative DNA-binding domain"/>
    <property type="match status" value="1"/>
</dbReference>
<dbReference type="Proteomes" id="UP001352223">
    <property type="component" value="Unassembled WGS sequence"/>
</dbReference>
<dbReference type="Pfam" id="PF06445">
    <property type="entry name" value="GyrI-like"/>
    <property type="match status" value="1"/>
</dbReference>
<reference evidence="3 4" key="1">
    <citation type="submission" date="2022-10" db="EMBL/GenBank/DDBJ databases">
        <authorList>
            <person name="Xie J."/>
            <person name="Shen N."/>
        </authorList>
    </citation>
    <scope>NUCLEOTIDE SEQUENCE [LARGE SCALE GENOMIC DNA]</scope>
    <source>
        <strain evidence="3 4">DSM 41681</strain>
    </source>
</reference>
<dbReference type="InterPro" id="IPR047057">
    <property type="entry name" value="MerR_fam"/>
</dbReference>
<dbReference type="SMART" id="SM00422">
    <property type="entry name" value="HTH_MERR"/>
    <property type="match status" value="1"/>
</dbReference>
<evidence type="ECO:0000313" key="4">
    <source>
        <dbReference type="Proteomes" id="UP001352223"/>
    </source>
</evidence>
<evidence type="ECO:0000256" key="1">
    <source>
        <dbReference type="ARBA" id="ARBA00023125"/>
    </source>
</evidence>
<protein>
    <submittedName>
        <fullName evidence="3">MerR family transcriptional regulator</fullName>
    </submittedName>
</protein>
<dbReference type="PANTHER" id="PTHR30204">
    <property type="entry name" value="REDOX-CYCLING DRUG-SENSING TRANSCRIPTIONAL ACTIVATOR SOXR"/>
    <property type="match status" value="1"/>
</dbReference>
<dbReference type="Pfam" id="PF13411">
    <property type="entry name" value="MerR_1"/>
    <property type="match status" value="1"/>
</dbReference>
<name>A0ABU6C7P3_9ACTN</name>
<dbReference type="SUPFAM" id="SSF55136">
    <property type="entry name" value="Probable bacterial effector-binding domain"/>
    <property type="match status" value="1"/>
</dbReference>
<dbReference type="InterPro" id="IPR000551">
    <property type="entry name" value="MerR-type_HTH_dom"/>
</dbReference>
<gene>
    <name evidence="3" type="ORF">OKJ48_10890</name>
</gene>
<keyword evidence="4" id="KW-1185">Reference proteome</keyword>
<dbReference type="PANTHER" id="PTHR30204:SF97">
    <property type="entry name" value="MERR FAMILY REGULATORY PROTEIN"/>
    <property type="match status" value="1"/>
</dbReference>
<dbReference type="CDD" id="cd01107">
    <property type="entry name" value="HTH_BmrR"/>
    <property type="match status" value="1"/>
</dbReference>
<dbReference type="RefSeq" id="WP_324767891.1">
    <property type="nucleotide sequence ID" value="NZ_BAAATS010000032.1"/>
</dbReference>
<evidence type="ECO:0000259" key="2">
    <source>
        <dbReference type="PROSITE" id="PS50937"/>
    </source>
</evidence>
<dbReference type="InterPro" id="IPR029442">
    <property type="entry name" value="GyrI-like"/>
</dbReference>
<organism evidence="3 4">
    <name type="scientific">Streptomyces kunmingensis</name>
    <dbReference type="NCBI Taxonomy" id="68225"/>
    <lineage>
        <taxon>Bacteria</taxon>
        <taxon>Bacillati</taxon>
        <taxon>Actinomycetota</taxon>
        <taxon>Actinomycetes</taxon>
        <taxon>Kitasatosporales</taxon>
        <taxon>Streptomycetaceae</taxon>
        <taxon>Streptomyces</taxon>
    </lineage>
</organism>
<dbReference type="SMART" id="SM00871">
    <property type="entry name" value="AraC_E_bind"/>
    <property type="match status" value="1"/>
</dbReference>